<dbReference type="Pfam" id="PF23409">
    <property type="entry name" value="Beta-prop_EML"/>
    <property type="match status" value="1"/>
</dbReference>
<keyword evidence="1 3" id="KW-0853">WD repeat</keyword>
<evidence type="ECO:0000259" key="5">
    <source>
        <dbReference type="Pfam" id="PF23409"/>
    </source>
</evidence>
<proteinExistence type="predicted"/>
<dbReference type="PROSITE" id="PS50082">
    <property type="entry name" value="WD_REPEATS_2"/>
    <property type="match status" value="6"/>
</dbReference>
<evidence type="ECO:0000256" key="2">
    <source>
        <dbReference type="ARBA" id="ARBA00022737"/>
    </source>
</evidence>
<dbReference type="InterPro" id="IPR015943">
    <property type="entry name" value="WD40/YVTN_repeat-like_dom_sf"/>
</dbReference>
<feature type="domain" description="Anaphase-promoting complex subunit 4-like WD40" evidence="4">
    <location>
        <begin position="384"/>
        <end position="465"/>
    </location>
</feature>
<feature type="repeat" description="WD" evidence="3">
    <location>
        <begin position="454"/>
        <end position="495"/>
    </location>
</feature>
<dbReference type="InterPro" id="IPR019775">
    <property type="entry name" value="WD40_repeat_CS"/>
</dbReference>
<name>A0AAU9KDT5_9CILI</name>
<dbReference type="SUPFAM" id="SSF50978">
    <property type="entry name" value="WD40 repeat-like"/>
    <property type="match status" value="2"/>
</dbReference>
<comment type="caution">
    <text evidence="6">The sequence shown here is derived from an EMBL/GenBank/DDBJ whole genome shotgun (WGS) entry which is preliminary data.</text>
</comment>
<dbReference type="CDD" id="cd00200">
    <property type="entry name" value="WD40"/>
    <property type="match status" value="1"/>
</dbReference>
<dbReference type="Proteomes" id="UP001162131">
    <property type="component" value="Unassembled WGS sequence"/>
</dbReference>
<feature type="repeat" description="WD" evidence="3">
    <location>
        <begin position="327"/>
        <end position="360"/>
    </location>
</feature>
<keyword evidence="2" id="KW-0677">Repeat</keyword>
<dbReference type="AlphaFoldDB" id="A0AAU9KDT5"/>
<feature type="repeat" description="WD" evidence="3">
    <location>
        <begin position="584"/>
        <end position="619"/>
    </location>
</feature>
<dbReference type="Pfam" id="PF12894">
    <property type="entry name" value="ANAPC4_WD40"/>
    <property type="match status" value="1"/>
</dbReference>
<evidence type="ECO:0000313" key="6">
    <source>
        <dbReference type="EMBL" id="CAG9335445.1"/>
    </source>
</evidence>
<sequence length="619" mass="68055">MAGGDQGGIELEHAIGYSADFLSSIIIHPNLRNYVYITGACVIVGEIDNLQGQSFLRGHDDTVTCVAVSPSGSLLASGQRGYNADVLVWNFNSRTVKYRFSEHDYEIKCMDFSHDDRLLCTCGNATDGKMFIWDCATGYIVASVGLAPSPTLCVKFGGWRKDVKGRPIDKYQIATAGDKRIVVWSLNPFTGELENEALNTNSAIREFQTLDFSPRGEKFLFAGTTSGDFFVFMMKNHHLFCTQGACSKGVVSIVALDDENVLVGGGDGTLSLWQIQGSRSFEMNRVNLVGGISGLSPSADRSIMLAGTTLGFQYKIRTNDLANVLISENHTRPMTYVNFPIGVSDKFATSSEDGTIRIWDGSDYKVISRCIASNGGSPLCFFLTLEIVVSGWEDGKIRSFRADNGQQLWQIDNAHRGGVSSITLAHNQRFFCTGGSEGEVRVWEIRTREMVSHLKEHTTRVTDINLLDDDVHLVSVSRDRCMLTWDLRSDKRIAAQTQRTGGINALSVTSDQNVVITAGQERKINKWDLRQTQPIISQDAGPGQESDEIYALAVSNDGRYVATGGEKMIIRVWDISSMRVAAEGHGHSGAITRIAWAADNKQVVSTGKDNCTLIWNIFL</sequence>
<accession>A0AAU9KDT5</accession>
<evidence type="ECO:0000259" key="4">
    <source>
        <dbReference type="Pfam" id="PF12894"/>
    </source>
</evidence>
<dbReference type="InterPro" id="IPR024977">
    <property type="entry name" value="Apc4-like_WD40_dom"/>
</dbReference>
<protein>
    <submittedName>
        <fullName evidence="6">Uncharacterized protein</fullName>
    </submittedName>
</protein>
<reference evidence="6" key="1">
    <citation type="submission" date="2021-09" db="EMBL/GenBank/DDBJ databases">
        <authorList>
            <consortium name="AG Swart"/>
            <person name="Singh M."/>
            <person name="Singh A."/>
            <person name="Seah K."/>
            <person name="Emmerich C."/>
        </authorList>
    </citation>
    <scope>NUCLEOTIDE SEQUENCE</scope>
    <source>
        <strain evidence="6">ATCC30299</strain>
    </source>
</reference>
<feature type="domain" description="EML-like first beta-propeller" evidence="5">
    <location>
        <begin position="53"/>
        <end position="309"/>
    </location>
</feature>
<dbReference type="PROSITE" id="PS00678">
    <property type="entry name" value="WD_REPEATS_1"/>
    <property type="match status" value="2"/>
</dbReference>
<evidence type="ECO:0000256" key="3">
    <source>
        <dbReference type="PROSITE-ProRule" id="PRU00221"/>
    </source>
</evidence>
<dbReference type="PANTHER" id="PTHR13720:SF39">
    <property type="entry name" value="F-BOX DOMAIN-CONTAINING PROTEIN"/>
    <property type="match status" value="1"/>
</dbReference>
<dbReference type="InterPro" id="IPR036322">
    <property type="entry name" value="WD40_repeat_dom_sf"/>
</dbReference>
<dbReference type="InterPro" id="IPR055439">
    <property type="entry name" value="Beta-prop_EML_1st"/>
</dbReference>
<keyword evidence="7" id="KW-1185">Reference proteome</keyword>
<dbReference type="GO" id="GO:0005929">
    <property type="term" value="C:cilium"/>
    <property type="evidence" value="ECO:0007669"/>
    <property type="project" value="UniProtKB-ARBA"/>
</dbReference>
<dbReference type="Pfam" id="PF00400">
    <property type="entry name" value="WD40"/>
    <property type="match status" value="3"/>
</dbReference>
<evidence type="ECO:0000313" key="7">
    <source>
        <dbReference type="Proteomes" id="UP001162131"/>
    </source>
</evidence>
<dbReference type="InterPro" id="IPR050630">
    <property type="entry name" value="WD_repeat_EMAP"/>
</dbReference>
<dbReference type="Gene3D" id="2.130.10.10">
    <property type="entry name" value="YVTN repeat-like/Quinoprotein amine dehydrogenase"/>
    <property type="match status" value="3"/>
</dbReference>
<feature type="repeat" description="WD" evidence="3">
    <location>
        <begin position="542"/>
        <end position="583"/>
    </location>
</feature>
<feature type="repeat" description="WD" evidence="3">
    <location>
        <begin position="412"/>
        <end position="453"/>
    </location>
</feature>
<evidence type="ECO:0000256" key="1">
    <source>
        <dbReference type="ARBA" id="ARBA00022574"/>
    </source>
</evidence>
<dbReference type="PROSITE" id="PS50294">
    <property type="entry name" value="WD_REPEATS_REGION"/>
    <property type="match status" value="4"/>
</dbReference>
<feature type="repeat" description="WD" evidence="3">
    <location>
        <begin position="496"/>
        <end position="537"/>
    </location>
</feature>
<dbReference type="SMART" id="SM00320">
    <property type="entry name" value="WD40"/>
    <property type="match status" value="11"/>
</dbReference>
<dbReference type="PANTHER" id="PTHR13720">
    <property type="entry name" value="WD-40 REPEAT PROTEIN"/>
    <property type="match status" value="1"/>
</dbReference>
<dbReference type="EMBL" id="CAJZBQ010000062">
    <property type="protein sequence ID" value="CAG9335445.1"/>
    <property type="molecule type" value="Genomic_DNA"/>
</dbReference>
<organism evidence="6 7">
    <name type="scientific">Blepharisma stoltei</name>
    <dbReference type="NCBI Taxonomy" id="1481888"/>
    <lineage>
        <taxon>Eukaryota</taxon>
        <taxon>Sar</taxon>
        <taxon>Alveolata</taxon>
        <taxon>Ciliophora</taxon>
        <taxon>Postciliodesmatophora</taxon>
        <taxon>Heterotrichea</taxon>
        <taxon>Heterotrichida</taxon>
        <taxon>Blepharismidae</taxon>
        <taxon>Blepharisma</taxon>
    </lineage>
</organism>
<dbReference type="InterPro" id="IPR001680">
    <property type="entry name" value="WD40_rpt"/>
</dbReference>
<gene>
    <name evidence="6" type="ORF">BSTOLATCC_MIC63918</name>
</gene>